<dbReference type="Proteomes" id="UP000239833">
    <property type="component" value="Plasmid unnamed1"/>
</dbReference>
<evidence type="ECO:0000313" key="2">
    <source>
        <dbReference type="Proteomes" id="UP000239833"/>
    </source>
</evidence>
<dbReference type="EMBL" id="CP019656">
    <property type="protein sequence ID" value="AVF28824.1"/>
    <property type="molecule type" value="Genomic_DNA"/>
</dbReference>
<organism evidence="1 2">
    <name type="scientific">Paenibacillus larvae subsp. larvae</name>
    <dbReference type="NCBI Taxonomy" id="147375"/>
    <lineage>
        <taxon>Bacteria</taxon>
        <taxon>Bacillati</taxon>
        <taxon>Bacillota</taxon>
        <taxon>Bacilli</taxon>
        <taxon>Bacillales</taxon>
        <taxon>Paenibacillaceae</taxon>
        <taxon>Paenibacillus</taxon>
    </lineage>
</organism>
<proteinExistence type="predicted"/>
<protein>
    <submittedName>
        <fullName evidence="1">Uncharacterized protein</fullName>
    </submittedName>
</protein>
<sequence length="189" mass="22169">MNKGNGLNIDFYAYEGLDLEEGLLEISEVRSNGELRKFTYKLTSIKEFERFLRNVREKRRSYLIGDECGTRSFELLVNEEGIGTFRYPEWNVTKELELPILSVQNKVRFPITPDLKQQVARYVQIEINKLHFEEPYIFVEAPDKGTITEFSNEYFDQMITNKYLDEGSYCCPTFSEFLAHRSLTKLEGS</sequence>
<geneLocation type="plasmid" evidence="1">
    <name>unnamed1</name>
</geneLocation>
<keyword evidence="1" id="KW-0614">Plasmid</keyword>
<name>A0A2L1U7A7_9BACL</name>
<dbReference type="AlphaFoldDB" id="A0A2L1U7A7"/>
<reference evidence="2" key="1">
    <citation type="submission" date="2017-02" db="EMBL/GenBank/DDBJ databases">
        <title>Delineation of Paenibacillus larvae strains originating from foulbrood outbreaks.</title>
        <authorList>
            <person name="Beims H."/>
            <person name="Bunk B."/>
            <person name="Sproeer C."/>
            <person name="Mohr K.I."/>
            <person name="Pradella S."/>
            <person name="Guenther G."/>
            <person name="Rohde M."/>
            <person name="von der Ohe W."/>
            <person name="Steinert M."/>
        </authorList>
    </citation>
    <scope>NUCLEOTIDE SEQUENCE [LARGE SCALE GENOMIC DNA]</scope>
    <source>
        <strain evidence="2">Eric_III</strain>
        <plasmid evidence="2">Plasmid unnamed1</plasmid>
    </source>
</reference>
<dbReference type="RefSeq" id="WP_104932843.1">
    <property type="nucleotide sequence ID" value="NZ_CP019656.1"/>
</dbReference>
<evidence type="ECO:0000313" key="1">
    <source>
        <dbReference type="EMBL" id="AVF28824.1"/>
    </source>
</evidence>
<accession>A0A2L1U7A7</accession>
<gene>
    <name evidence="1" type="ORF">ERICIII_04820</name>
</gene>